<reference evidence="7" key="1">
    <citation type="submission" date="2015-10" db="EMBL/GenBank/DDBJ databases">
        <authorList>
            <person name="Gilbert D.G."/>
        </authorList>
    </citation>
    <scope>NUCLEOTIDE SEQUENCE</scope>
</reference>
<sequence>MPPQDRNDKERGTMSMANKDQEEMWNGAGGKAWVRAQTLLDTAFQPFADILVETVTTANANSVLDIGCGTGATTLAMAKALGPEADCLGLDISETMISHARKRAAESGSHAEFLVADAQTHDFPSSTFDMITSRFGVMFFEDPVAAFRNLNRAAQPGTQLLMFSWRDPAENPFMTAAEAGARPLLPGLPEREPNARGQFGFADAARVEHILSESGWQDVVSEKLDVECRFPLSAMDLYVSLMGPVGYAIAQGVDEATRKKVIDVVRAAFMEFADGDEIVFTAACWKTAARAA</sequence>
<organism evidence="7">
    <name type="scientific">hydrothermal vent metagenome</name>
    <dbReference type="NCBI Taxonomy" id="652676"/>
    <lineage>
        <taxon>unclassified sequences</taxon>
        <taxon>metagenomes</taxon>
        <taxon>ecological metagenomes</taxon>
    </lineage>
</organism>
<proteinExistence type="predicted"/>
<dbReference type="PANTHER" id="PTHR44307">
    <property type="entry name" value="PHOSPHOETHANOLAMINE METHYLTRANSFERASE"/>
    <property type="match status" value="1"/>
</dbReference>
<evidence type="ECO:0000256" key="2">
    <source>
        <dbReference type="ARBA" id="ARBA00022603"/>
    </source>
</evidence>
<comment type="pathway">
    <text evidence="1">Lipid metabolism.</text>
</comment>
<dbReference type="Pfam" id="PF13649">
    <property type="entry name" value="Methyltransf_25"/>
    <property type="match status" value="1"/>
</dbReference>
<evidence type="ECO:0000256" key="4">
    <source>
        <dbReference type="ARBA" id="ARBA00025707"/>
    </source>
</evidence>
<evidence type="ECO:0000256" key="1">
    <source>
        <dbReference type="ARBA" id="ARBA00005189"/>
    </source>
</evidence>
<keyword evidence="3 7" id="KW-0808">Transferase</keyword>
<comment type="catalytic activity">
    <reaction evidence="5">
        <text>phosphoethanolamine + S-adenosyl-L-methionine = N-methylethanolamine phosphate + S-adenosyl-L-homocysteine + H(+)</text>
        <dbReference type="Rhea" id="RHEA:20365"/>
        <dbReference type="ChEBI" id="CHEBI:15378"/>
        <dbReference type="ChEBI" id="CHEBI:57781"/>
        <dbReference type="ChEBI" id="CHEBI:57856"/>
        <dbReference type="ChEBI" id="CHEBI:58190"/>
        <dbReference type="ChEBI" id="CHEBI:59789"/>
        <dbReference type="EC" id="2.1.1.103"/>
    </reaction>
    <physiologicalReaction direction="left-to-right" evidence="5">
        <dbReference type="Rhea" id="RHEA:20366"/>
    </physiologicalReaction>
</comment>
<dbReference type="GO" id="GO:0000234">
    <property type="term" value="F:phosphoethanolamine N-methyltransferase activity"/>
    <property type="evidence" value="ECO:0007669"/>
    <property type="project" value="UniProtKB-EC"/>
</dbReference>
<dbReference type="InterPro" id="IPR041698">
    <property type="entry name" value="Methyltransf_25"/>
</dbReference>
<dbReference type="EMBL" id="CZQD01000038">
    <property type="protein sequence ID" value="CUS57054.1"/>
    <property type="molecule type" value="Genomic_DNA"/>
</dbReference>
<dbReference type="SUPFAM" id="SSF53335">
    <property type="entry name" value="S-adenosyl-L-methionine-dependent methyltransferases"/>
    <property type="match status" value="1"/>
</dbReference>
<dbReference type="Gene3D" id="3.40.50.150">
    <property type="entry name" value="Vaccinia Virus protein VP39"/>
    <property type="match status" value="1"/>
</dbReference>
<protein>
    <submittedName>
        <fullName evidence="7">Methyltransferase</fullName>
    </submittedName>
</protein>
<name>A0A160U2N9_9ZZZZ</name>
<dbReference type="PANTHER" id="PTHR44307:SF2">
    <property type="entry name" value="PHOSPHOETHANOLAMINE METHYLTRANSFERASE ISOFORM X1"/>
    <property type="match status" value="1"/>
</dbReference>
<dbReference type="InterPro" id="IPR029063">
    <property type="entry name" value="SAM-dependent_MTases_sf"/>
</dbReference>
<dbReference type="AlphaFoldDB" id="A0A160U2N9"/>
<feature type="domain" description="Methyltransferase" evidence="6">
    <location>
        <begin position="63"/>
        <end position="157"/>
    </location>
</feature>
<keyword evidence="2 7" id="KW-0489">Methyltransferase</keyword>
<evidence type="ECO:0000256" key="3">
    <source>
        <dbReference type="ARBA" id="ARBA00022679"/>
    </source>
</evidence>
<evidence type="ECO:0000313" key="7">
    <source>
        <dbReference type="EMBL" id="CUS57054.1"/>
    </source>
</evidence>
<dbReference type="GO" id="GO:0032259">
    <property type="term" value="P:methylation"/>
    <property type="evidence" value="ECO:0007669"/>
    <property type="project" value="UniProtKB-KW"/>
</dbReference>
<gene>
    <name evidence="7" type="ORF">MGWOODY_Hyp657</name>
</gene>
<dbReference type="CDD" id="cd02440">
    <property type="entry name" value="AdoMet_MTases"/>
    <property type="match status" value="1"/>
</dbReference>
<evidence type="ECO:0000259" key="6">
    <source>
        <dbReference type="Pfam" id="PF13649"/>
    </source>
</evidence>
<comment type="pathway">
    <text evidence="4">Phospholipid metabolism.</text>
</comment>
<accession>A0A160U2N9</accession>
<evidence type="ECO:0000256" key="5">
    <source>
        <dbReference type="ARBA" id="ARBA00047622"/>
    </source>
</evidence>